<keyword evidence="3" id="KW-1185">Reference proteome</keyword>
<evidence type="ECO:0000256" key="1">
    <source>
        <dbReference type="ARBA" id="ARBA00022729"/>
    </source>
</evidence>
<organism evidence="2 3">
    <name type="scientific">Roseiconus nitratireducens</name>
    <dbReference type="NCBI Taxonomy" id="2605748"/>
    <lineage>
        <taxon>Bacteria</taxon>
        <taxon>Pseudomonadati</taxon>
        <taxon>Planctomycetota</taxon>
        <taxon>Planctomycetia</taxon>
        <taxon>Pirellulales</taxon>
        <taxon>Pirellulaceae</taxon>
        <taxon>Roseiconus</taxon>
    </lineage>
</organism>
<dbReference type="Proteomes" id="UP000324479">
    <property type="component" value="Unassembled WGS sequence"/>
</dbReference>
<dbReference type="SUPFAM" id="SSF69318">
    <property type="entry name" value="Integrin alpha N-terminal domain"/>
    <property type="match status" value="1"/>
</dbReference>
<dbReference type="Gene3D" id="2.130.10.130">
    <property type="entry name" value="Integrin alpha, N-terminal"/>
    <property type="match status" value="1"/>
</dbReference>
<evidence type="ECO:0000313" key="2">
    <source>
        <dbReference type="EMBL" id="KAA5538703.1"/>
    </source>
</evidence>
<dbReference type="InterPro" id="IPR028994">
    <property type="entry name" value="Integrin_alpha_N"/>
</dbReference>
<dbReference type="EMBL" id="VWOX01000027">
    <property type="protein sequence ID" value="KAA5538703.1"/>
    <property type="molecule type" value="Genomic_DNA"/>
</dbReference>
<proteinExistence type="predicted"/>
<name>A0A5M6CUG4_9BACT</name>
<gene>
    <name evidence="2" type="ORF">FYK55_26685</name>
</gene>
<sequence>MLDPVDAPHDAAAIKAFCGDCHLVPQSHRFDKGRWREEVEQGFRLYANSGRDDLVPPDFDATLAFFRDTAPDELEFHPHDSQPDTRFQRQEYELIGQPELIGISNVVETRPSDASASSVQFAMTDVWTGNVSTVDQLDSTSTTLRANVIAKVAHPAHIEPADLDGDQATDFVVADLGNYAPDEQTNEGTLWMLRNQGGGSFRRHPLKLGLSRVASVRSLDHDGDGDVDLVVSDFGLHFVGSIYLLTNESTVNGIPKFSWSVLDDRPGAIDTPIVDFNGDGRPDIVTLVSQHHEVVDLHLNLGGGKFESHQLHQAPDPAYGSSSIEVVDLDADGDLDVVFTNGDTLDDFLAKPYHAIHWLENQGSYPFKHHQIATMPGVYCARTGDLDLDGDLDIVAVAMLGEKEMSKQPSGTFQGVIWLEQTSGGQFRRHHMLVNECDAMACQLLDWDADGDLDVLVPPANNSQRVSKTLAVYVNQTR</sequence>
<dbReference type="PANTHER" id="PTHR45460">
    <property type="entry name" value="SIMILAR TO CYSTEINE PROTEINASE"/>
    <property type="match status" value="1"/>
</dbReference>
<dbReference type="AlphaFoldDB" id="A0A5M6CUG4"/>
<dbReference type="PANTHER" id="PTHR45460:SF2">
    <property type="entry name" value="ALPHA 1,3 GLUCANASE, GH71 FAMILY (EUROFUNG)"/>
    <property type="match status" value="1"/>
</dbReference>
<keyword evidence="1" id="KW-0732">Signal</keyword>
<dbReference type="RefSeq" id="WP_161604776.1">
    <property type="nucleotide sequence ID" value="NZ_VWOX01000027.1"/>
</dbReference>
<comment type="caution">
    <text evidence="2">The sequence shown here is derived from an EMBL/GenBank/DDBJ whole genome shotgun (WGS) entry which is preliminary data.</text>
</comment>
<dbReference type="InterPro" id="IPR013517">
    <property type="entry name" value="FG-GAP"/>
</dbReference>
<evidence type="ECO:0000313" key="3">
    <source>
        <dbReference type="Proteomes" id="UP000324479"/>
    </source>
</evidence>
<dbReference type="Pfam" id="PF13517">
    <property type="entry name" value="FG-GAP_3"/>
    <property type="match status" value="2"/>
</dbReference>
<accession>A0A5M6CUG4</accession>
<protein>
    <submittedName>
        <fullName evidence="2">VCBS repeat-containing protein</fullName>
    </submittedName>
</protein>
<reference evidence="2 3" key="1">
    <citation type="submission" date="2019-08" db="EMBL/GenBank/DDBJ databases">
        <authorList>
            <person name="Dhanesh K."/>
            <person name="Kumar G."/>
            <person name="Sasikala C."/>
            <person name="Venkata Ramana C."/>
        </authorList>
    </citation>
    <scope>NUCLEOTIDE SEQUENCE [LARGE SCALE GENOMIC DNA]</scope>
    <source>
        <strain evidence="2 3">JC645</strain>
    </source>
</reference>